<comment type="caution">
    <text evidence="2">The sequence shown here is derived from an EMBL/GenBank/DDBJ whole genome shotgun (WGS) entry which is preliminary data.</text>
</comment>
<sequence length="210" mass="23028">MLFVVETREIRRREEDVFFVLSSHVIRRGVITSANCCKRGGEVGIHSGRERVTDREAIMGFGAAGMEKLERGPHLARVAIDAAEVFILRFVDRRNQISGRESSPALPSFNTFAVRERESVPVLIVELFSFVWRHEVSEGGGMGVRSKWGKTSSTTGEGGSSPASISGQGGGRLLGGRLPEVLQVKVVVQRVVSHWSLRFEGGRPRGGRLS</sequence>
<dbReference type="Proteomes" id="UP001362999">
    <property type="component" value="Unassembled WGS sequence"/>
</dbReference>
<feature type="region of interest" description="Disordered" evidence="1">
    <location>
        <begin position="140"/>
        <end position="169"/>
    </location>
</feature>
<evidence type="ECO:0000256" key="1">
    <source>
        <dbReference type="SAM" id="MobiDB-lite"/>
    </source>
</evidence>
<gene>
    <name evidence="2" type="ORF">R3P38DRAFT_2810677</name>
</gene>
<dbReference type="EMBL" id="JAWWNJ010000172">
    <property type="protein sequence ID" value="KAK6977117.1"/>
    <property type="molecule type" value="Genomic_DNA"/>
</dbReference>
<proteinExistence type="predicted"/>
<protein>
    <submittedName>
        <fullName evidence="2">Uncharacterized protein</fullName>
    </submittedName>
</protein>
<organism evidence="2 3">
    <name type="scientific">Favolaschia claudopus</name>
    <dbReference type="NCBI Taxonomy" id="2862362"/>
    <lineage>
        <taxon>Eukaryota</taxon>
        <taxon>Fungi</taxon>
        <taxon>Dikarya</taxon>
        <taxon>Basidiomycota</taxon>
        <taxon>Agaricomycotina</taxon>
        <taxon>Agaricomycetes</taxon>
        <taxon>Agaricomycetidae</taxon>
        <taxon>Agaricales</taxon>
        <taxon>Marasmiineae</taxon>
        <taxon>Mycenaceae</taxon>
        <taxon>Favolaschia</taxon>
    </lineage>
</organism>
<name>A0AAV9ZB95_9AGAR</name>
<evidence type="ECO:0000313" key="2">
    <source>
        <dbReference type="EMBL" id="KAK6977117.1"/>
    </source>
</evidence>
<keyword evidence="3" id="KW-1185">Reference proteome</keyword>
<evidence type="ECO:0000313" key="3">
    <source>
        <dbReference type="Proteomes" id="UP001362999"/>
    </source>
</evidence>
<reference evidence="2 3" key="1">
    <citation type="journal article" date="2024" name="J Genomics">
        <title>Draft genome sequencing and assembly of Favolaschia claudopus CIRM-BRFM 2984 isolated from oak limbs.</title>
        <authorList>
            <person name="Navarro D."/>
            <person name="Drula E."/>
            <person name="Chaduli D."/>
            <person name="Cazenave R."/>
            <person name="Ahrendt S."/>
            <person name="Wang J."/>
            <person name="Lipzen A."/>
            <person name="Daum C."/>
            <person name="Barry K."/>
            <person name="Grigoriev I.V."/>
            <person name="Favel A."/>
            <person name="Rosso M.N."/>
            <person name="Martin F."/>
        </authorList>
    </citation>
    <scope>NUCLEOTIDE SEQUENCE [LARGE SCALE GENOMIC DNA]</scope>
    <source>
        <strain evidence="2 3">CIRM-BRFM 2984</strain>
    </source>
</reference>
<accession>A0AAV9ZB95</accession>
<dbReference type="AlphaFoldDB" id="A0AAV9ZB95"/>